<accession>M2T754</accession>
<reference evidence="1 2" key="1">
    <citation type="journal article" date="2012" name="PLoS Pathog.">
        <title>Diverse lifestyles and strategies of plant pathogenesis encoded in the genomes of eighteen Dothideomycetes fungi.</title>
        <authorList>
            <person name="Ohm R.A."/>
            <person name="Feau N."/>
            <person name="Henrissat B."/>
            <person name="Schoch C.L."/>
            <person name="Horwitz B.A."/>
            <person name="Barry K.W."/>
            <person name="Condon B.J."/>
            <person name="Copeland A.C."/>
            <person name="Dhillon B."/>
            <person name="Glaser F."/>
            <person name="Hesse C.N."/>
            <person name="Kosti I."/>
            <person name="LaButti K."/>
            <person name="Lindquist E.A."/>
            <person name="Lucas S."/>
            <person name="Salamov A.A."/>
            <person name="Bradshaw R.E."/>
            <person name="Ciuffetti L."/>
            <person name="Hamelin R.C."/>
            <person name="Kema G.H.J."/>
            <person name="Lawrence C."/>
            <person name="Scott J.A."/>
            <person name="Spatafora J.W."/>
            <person name="Turgeon B.G."/>
            <person name="de Wit P.J.G.M."/>
            <person name="Zhong S."/>
            <person name="Goodwin S.B."/>
            <person name="Grigoriev I.V."/>
        </authorList>
    </citation>
    <scope>NUCLEOTIDE SEQUENCE [LARGE SCALE GENOMIC DNA]</scope>
    <source>
        <strain evidence="2">C5 / ATCC 48332 / race O</strain>
    </source>
</reference>
<evidence type="ECO:0000313" key="1">
    <source>
        <dbReference type="EMBL" id="EMD93400.1"/>
    </source>
</evidence>
<organism evidence="1 2">
    <name type="scientific">Cochliobolus heterostrophus (strain C5 / ATCC 48332 / race O)</name>
    <name type="common">Southern corn leaf blight fungus</name>
    <name type="synonym">Bipolaris maydis</name>
    <dbReference type="NCBI Taxonomy" id="701091"/>
    <lineage>
        <taxon>Eukaryota</taxon>
        <taxon>Fungi</taxon>
        <taxon>Dikarya</taxon>
        <taxon>Ascomycota</taxon>
        <taxon>Pezizomycotina</taxon>
        <taxon>Dothideomycetes</taxon>
        <taxon>Pleosporomycetidae</taxon>
        <taxon>Pleosporales</taxon>
        <taxon>Pleosporineae</taxon>
        <taxon>Pleosporaceae</taxon>
        <taxon>Bipolaris</taxon>
    </lineage>
</organism>
<proteinExistence type="predicted"/>
<protein>
    <submittedName>
        <fullName evidence="1">Uncharacterized protein</fullName>
    </submittedName>
</protein>
<evidence type="ECO:0000313" key="2">
    <source>
        <dbReference type="Proteomes" id="UP000016936"/>
    </source>
</evidence>
<dbReference type="Proteomes" id="UP000016936">
    <property type="component" value="Unassembled WGS sequence"/>
</dbReference>
<dbReference type="AlphaFoldDB" id="M2T754"/>
<name>M2T754_COCH5</name>
<sequence length="131" mass="14482">MMNAKTKTHIGQRAGSYLIQSFAHSFRISTPDISTPNVSSKEKNFTVWKKISSSYLSHQSLYGNTKNAKQCAQPYNPFGSMQLVCVMAQSGKRAFDSAPFYAASVQHGSLVNQSTLPHGLDRSHAIAWKWG</sequence>
<dbReference type="HOGENOM" id="CLU_1927396_0_0_1"/>
<keyword evidence="2" id="KW-1185">Reference proteome</keyword>
<dbReference type="EMBL" id="KB445573">
    <property type="protein sequence ID" value="EMD93400.1"/>
    <property type="molecule type" value="Genomic_DNA"/>
</dbReference>
<gene>
    <name evidence="1" type="ORF">COCHEDRAFT_1028585</name>
</gene>
<reference evidence="2" key="2">
    <citation type="journal article" date="2013" name="PLoS Genet.">
        <title>Comparative genome structure, secondary metabolite, and effector coding capacity across Cochliobolus pathogens.</title>
        <authorList>
            <person name="Condon B.J."/>
            <person name="Leng Y."/>
            <person name="Wu D."/>
            <person name="Bushley K.E."/>
            <person name="Ohm R.A."/>
            <person name="Otillar R."/>
            <person name="Martin J."/>
            <person name="Schackwitz W."/>
            <person name="Grimwood J."/>
            <person name="MohdZainudin N."/>
            <person name="Xue C."/>
            <person name="Wang R."/>
            <person name="Manning V.A."/>
            <person name="Dhillon B."/>
            <person name="Tu Z.J."/>
            <person name="Steffenson B.J."/>
            <person name="Salamov A."/>
            <person name="Sun H."/>
            <person name="Lowry S."/>
            <person name="LaButti K."/>
            <person name="Han J."/>
            <person name="Copeland A."/>
            <person name="Lindquist E."/>
            <person name="Barry K."/>
            <person name="Schmutz J."/>
            <person name="Baker S.E."/>
            <person name="Ciuffetti L.M."/>
            <person name="Grigoriev I.V."/>
            <person name="Zhong S."/>
            <person name="Turgeon B.G."/>
        </authorList>
    </citation>
    <scope>NUCLEOTIDE SEQUENCE [LARGE SCALE GENOMIC DNA]</scope>
    <source>
        <strain evidence="2">C5 / ATCC 48332 / race O</strain>
    </source>
</reference>